<feature type="transmembrane region" description="Helical" evidence="2">
    <location>
        <begin position="147"/>
        <end position="164"/>
    </location>
</feature>
<keyword evidence="3" id="KW-0418">Kinase</keyword>
<protein>
    <submittedName>
        <fullName evidence="3">Signal transduction histidine kinase</fullName>
    </submittedName>
</protein>
<keyword evidence="2" id="KW-0472">Membrane</keyword>
<dbReference type="Gene3D" id="3.30.565.10">
    <property type="entry name" value="Histidine kinase-like ATPase, C-terminal domain"/>
    <property type="match status" value="1"/>
</dbReference>
<evidence type="ECO:0000256" key="2">
    <source>
        <dbReference type="SAM" id="Phobius"/>
    </source>
</evidence>
<gene>
    <name evidence="3" type="ORF">BC102111_00548</name>
</gene>
<dbReference type="AlphaFoldDB" id="A0A2H1HTQ0"/>
<sequence>MRATTVDRPEGRGSAVWRFLRGPRFVDLPLRAFALVMGLTAFVPGAFELDEPLYVALTAAAYVLIVVAPFLPLSVVVASAALSGVFLWQYPDFENMSTEALILATAVLFSYMRWWAAGAGTLALLAYQVAATAQNGLDGGVPGLIDLGYGWLTTCLVGVAAGFVERRIQREITRREQAARENARALETMRMRFTSDTHDTISHSLCTEAAIIRTLGRAPHAPGADRMITELALVNAEATKRLRQLVARLRADAPESAHVGLRAEARLLVSAIEDGTAAGGVRLSTTVGALPEHASPAVGTHFTGFILELATNVIRYATPGTASTIAVAAEQATPTRVVVRYTSVNSADAPLTEVPRSLSTRAEAVGGSCTVSADPQGRVVVTVTHPLELVATEIDSEIATEAVPVRDDFAAASQATPGELSPTAQGDSASVAGAALPGTAGHAGTAADAVTVGDAGPVGAAGPAGSGTTVHAGHSHRRLEGRRA</sequence>
<feature type="transmembrane region" description="Helical" evidence="2">
    <location>
        <begin position="59"/>
        <end position="88"/>
    </location>
</feature>
<evidence type="ECO:0000256" key="1">
    <source>
        <dbReference type="SAM" id="MobiDB-lite"/>
    </source>
</evidence>
<dbReference type="GO" id="GO:0016301">
    <property type="term" value="F:kinase activity"/>
    <property type="evidence" value="ECO:0007669"/>
    <property type="project" value="UniProtKB-KW"/>
</dbReference>
<name>A0A2H1HTQ0_9MICO</name>
<organism evidence="3 4">
    <name type="scientific">Brevibacterium casei CIP 102111</name>
    <dbReference type="NCBI Taxonomy" id="1255625"/>
    <lineage>
        <taxon>Bacteria</taxon>
        <taxon>Bacillati</taxon>
        <taxon>Actinomycetota</taxon>
        <taxon>Actinomycetes</taxon>
        <taxon>Micrococcales</taxon>
        <taxon>Brevibacteriaceae</taxon>
        <taxon>Brevibacterium</taxon>
    </lineage>
</organism>
<dbReference type="RefSeq" id="WP_101623513.1">
    <property type="nucleotide sequence ID" value="NZ_FXZC01000001.1"/>
</dbReference>
<feature type="region of interest" description="Disordered" evidence="1">
    <location>
        <begin position="458"/>
        <end position="484"/>
    </location>
</feature>
<accession>A0A2H1HTQ0</accession>
<proteinExistence type="predicted"/>
<feature type="transmembrane region" description="Helical" evidence="2">
    <location>
        <begin position="28"/>
        <end position="47"/>
    </location>
</feature>
<keyword evidence="2" id="KW-1133">Transmembrane helix</keyword>
<reference evidence="3 4" key="1">
    <citation type="submission" date="2017-03" db="EMBL/GenBank/DDBJ databases">
        <authorList>
            <person name="Afonso C.L."/>
            <person name="Miller P.J."/>
            <person name="Scott M.A."/>
            <person name="Spackman E."/>
            <person name="Goraichik I."/>
            <person name="Dimitrov K.M."/>
            <person name="Suarez D.L."/>
            <person name="Swayne D.E."/>
        </authorList>
    </citation>
    <scope>NUCLEOTIDE SEQUENCE [LARGE SCALE GENOMIC DNA]</scope>
    <source>
        <strain evidence="3 4">CIP 102111</strain>
    </source>
</reference>
<dbReference type="InterPro" id="IPR036890">
    <property type="entry name" value="HATPase_C_sf"/>
</dbReference>
<feature type="transmembrane region" description="Helical" evidence="2">
    <location>
        <begin position="100"/>
        <end position="127"/>
    </location>
</feature>
<keyword evidence="3" id="KW-0808">Transferase</keyword>
<feature type="compositionally biased region" description="Basic residues" evidence="1">
    <location>
        <begin position="473"/>
        <end position="484"/>
    </location>
</feature>
<dbReference type="GeneID" id="99774040"/>
<evidence type="ECO:0000313" key="3">
    <source>
        <dbReference type="EMBL" id="SMX66226.1"/>
    </source>
</evidence>
<feature type="region of interest" description="Disordered" evidence="1">
    <location>
        <begin position="414"/>
        <end position="433"/>
    </location>
</feature>
<dbReference type="EMBL" id="FXZC01000001">
    <property type="protein sequence ID" value="SMX66226.1"/>
    <property type="molecule type" value="Genomic_DNA"/>
</dbReference>
<evidence type="ECO:0000313" key="4">
    <source>
        <dbReference type="Proteomes" id="UP000234333"/>
    </source>
</evidence>
<dbReference type="Proteomes" id="UP000234333">
    <property type="component" value="Unassembled WGS sequence"/>
</dbReference>
<feature type="compositionally biased region" description="Low complexity" evidence="1">
    <location>
        <begin position="458"/>
        <end position="470"/>
    </location>
</feature>
<keyword evidence="2" id="KW-0812">Transmembrane</keyword>